<evidence type="ECO:0000313" key="5">
    <source>
        <dbReference type="EMBL" id="PVU93580.1"/>
    </source>
</evidence>
<dbReference type="FunFam" id="1.10.20.10:FF:000093">
    <property type="entry name" value="Histone H2A"/>
    <property type="match status" value="1"/>
</dbReference>
<comment type="caution">
    <text evidence="5">The sequence shown here is derived from an EMBL/GenBank/DDBJ whole genome shotgun (WGS) entry which is preliminary data.</text>
</comment>
<dbReference type="InterPro" id="IPR002119">
    <property type="entry name" value="Histone_H2A"/>
</dbReference>
<evidence type="ECO:0000256" key="2">
    <source>
        <dbReference type="RuleBase" id="RU003767"/>
    </source>
</evidence>
<proteinExistence type="inferred from homology"/>
<dbReference type="Pfam" id="PF00125">
    <property type="entry name" value="Histone"/>
    <property type="match status" value="1"/>
</dbReference>
<evidence type="ECO:0000313" key="6">
    <source>
        <dbReference type="Proteomes" id="UP000245383"/>
    </source>
</evidence>
<dbReference type="SUPFAM" id="SSF47113">
    <property type="entry name" value="Histone-fold"/>
    <property type="match status" value="1"/>
</dbReference>
<dbReference type="PRINTS" id="PR00620">
    <property type="entry name" value="HISTONEH2A"/>
</dbReference>
<evidence type="ECO:0000259" key="3">
    <source>
        <dbReference type="Pfam" id="PF00125"/>
    </source>
</evidence>
<dbReference type="InterPro" id="IPR009072">
    <property type="entry name" value="Histone-fold"/>
</dbReference>
<sequence>MVRKSKSFRAGVIFPVARFKRYLKQSQPAFRISDSSAIYMSSVIEYLVAEIIELSGNAAKDNKKVRIIPRHIQLAVKHDHELGKLFENVTIAQGGVLPSIHSALLPQKSKQKDLESQDF</sequence>
<keyword evidence="2" id="KW-0238">DNA-binding</keyword>
<evidence type="ECO:0000259" key="4">
    <source>
        <dbReference type="Pfam" id="PF16211"/>
    </source>
</evidence>
<keyword evidence="2" id="KW-0544">Nucleosome core</keyword>
<dbReference type="STRING" id="133385.A0A2T9YML5"/>
<reference evidence="5 6" key="1">
    <citation type="journal article" date="2018" name="MBio">
        <title>Comparative Genomics Reveals the Core Gene Toolbox for the Fungus-Insect Symbiosis.</title>
        <authorList>
            <person name="Wang Y."/>
            <person name="Stata M."/>
            <person name="Wang W."/>
            <person name="Stajich J.E."/>
            <person name="White M.M."/>
            <person name="Moncalvo J.M."/>
        </authorList>
    </citation>
    <scope>NUCLEOTIDE SEQUENCE [LARGE SCALE GENOMIC DNA]</scope>
    <source>
        <strain evidence="5 6">SWE-8-4</strain>
    </source>
</reference>
<name>A0A2T9YML5_9FUNG</name>
<dbReference type="InterPro" id="IPR007125">
    <property type="entry name" value="H2A/H2B/H3"/>
</dbReference>
<dbReference type="Proteomes" id="UP000245383">
    <property type="component" value="Unassembled WGS sequence"/>
</dbReference>
<dbReference type="Pfam" id="PF16211">
    <property type="entry name" value="Histone_H2A_C"/>
    <property type="match status" value="1"/>
</dbReference>
<dbReference type="GO" id="GO:0003677">
    <property type="term" value="F:DNA binding"/>
    <property type="evidence" value="ECO:0007669"/>
    <property type="project" value="UniProtKB-KW"/>
</dbReference>
<dbReference type="CDD" id="cd00074">
    <property type="entry name" value="HFD_H2A"/>
    <property type="match status" value="1"/>
</dbReference>
<dbReference type="PANTHER" id="PTHR23430">
    <property type="entry name" value="HISTONE H2A"/>
    <property type="match status" value="1"/>
</dbReference>
<dbReference type="GO" id="GO:0046982">
    <property type="term" value="F:protein heterodimerization activity"/>
    <property type="evidence" value="ECO:0007669"/>
    <property type="project" value="InterPro"/>
</dbReference>
<protein>
    <recommendedName>
        <fullName evidence="2">Histone H2A</fullName>
    </recommendedName>
</protein>
<feature type="domain" description="Core Histone H2A/H2B/H3" evidence="3">
    <location>
        <begin position="12"/>
        <end position="77"/>
    </location>
</feature>
<dbReference type="EMBL" id="MBFR01000123">
    <property type="protein sequence ID" value="PVU93580.1"/>
    <property type="molecule type" value="Genomic_DNA"/>
</dbReference>
<keyword evidence="2" id="KW-0158">Chromosome</keyword>
<dbReference type="GO" id="GO:0000786">
    <property type="term" value="C:nucleosome"/>
    <property type="evidence" value="ECO:0007669"/>
    <property type="project" value="UniProtKB-KW"/>
</dbReference>
<dbReference type="OrthoDB" id="9421954at2759"/>
<accession>A0A2T9YML5</accession>
<gene>
    <name evidence="5" type="ORF">BB561_003155</name>
</gene>
<comment type="similarity">
    <text evidence="1 2">Belongs to the histone H2A family.</text>
</comment>
<comment type="subcellular location">
    <subcellularLocation>
        <location evidence="2">Nucleus</location>
    </subcellularLocation>
</comment>
<dbReference type="AlphaFoldDB" id="A0A2T9YML5"/>
<evidence type="ECO:0000256" key="1">
    <source>
        <dbReference type="ARBA" id="ARBA00010691"/>
    </source>
</evidence>
<dbReference type="SMART" id="SM00414">
    <property type="entry name" value="H2A"/>
    <property type="match status" value="1"/>
</dbReference>
<feature type="domain" description="Histone H2A C-terminal" evidence="4">
    <location>
        <begin position="81"/>
        <end position="112"/>
    </location>
</feature>
<dbReference type="GO" id="GO:0030527">
    <property type="term" value="F:structural constituent of chromatin"/>
    <property type="evidence" value="ECO:0007669"/>
    <property type="project" value="InterPro"/>
</dbReference>
<dbReference type="Gene3D" id="1.10.20.10">
    <property type="entry name" value="Histone, subunit A"/>
    <property type="match status" value="1"/>
</dbReference>
<dbReference type="GO" id="GO:0005634">
    <property type="term" value="C:nucleus"/>
    <property type="evidence" value="ECO:0007669"/>
    <property type="project" value="UniProtKB-SubCell"/>
</dbReference>
<comment type="subunit">
    <text evidence="2">The nucleosome is a histone octamer containing two molecules each of H2A, H2B, H3 and H4 assembled in one H3-H4 heterotetramer and two H2A-H2B heterodimers. The octamer wraps approximately 147 bp of DNA.</text>
</comment>
<dbReference type="InterPro" id="IPR032454">
    <property type="entry name" value="Histone_H2A_C"/>
</dbReference>
<organism evidence="5 6">
    <name type="scientific">Smittium simulii</name>
    <dbReference type="NCBI Taxonomy" id="133385"/>
    <lineage>
        <taxon>Eukaryota</taxon>
        <taxon>Fungi</taxon>
        <taxon>Fungi incertae sedis</taxon>
        <taxon>Zoopagomycota</taxon>
        <taxon>Kickxellomycotina</taxon>
        <taxon>Harpellomycetes</taxon>
        <taxon>Harpellales</taxon>
        <taxon>Legeriomycetaceae</taxon>
        <taxon>Smittium</taxon>
    </lineage>
</organism>
<keyword evidence="6" id="KW-1185">Reference proteome</keyword>
<keyword evidence="2" id="KW-0539">Nucleus</keyword>